<evidence type="ECO:0000313" key="11">
    <source>
        <dbReference type="EnsemblMetazoa" id="RPRC017794-PA"/>
    </source>
</evidence>
<feature type="coiled-coil region" evidence="9">
    <location>
        <begin position="1319"/>
        <end position="1356"/>
    </location>
</feature>
<feature type="compositionally biased region" description="Basic and acidic residues" evidence="10">
    <location>
        <begin position="730"/>
        <end position="743"/>
    </location>
</feature>
<keyword evidence="3 8" id="KW-0853">WD repeat</keyword>
<keyword evidence="7" id="KW-0966">Cell projection</keyword>
<accession>A0A905QX02</accession>
<dbReference type="GO" id="GO:0003341">
    <property type="term" value="P:cilium movement"/>
    <property type="evidence" value="ECO:0007669"/>
    <property type="project" value="UniProtKB-ARBA"/>
</dbReference>
<feature type="coiled-coil region" evidence="9">
    <location>
        <begin position="2146"/>
        <end position="2173"/>
    </location>
</feature>
<dbReference type="PROSITE" id="PS50294">
    <property type="entry name" value="WD_REPEATS_REGION"/>
    <property type="match status" value="1"/>
</dbReference>
<feature type="coiled-coil region" evidence="9">
    <location>
        <begin position="92"/>
        <end position="144"/>
    </location>
</feature>
<dbReference type="PANTHER" id="PTHR14885">
    <property type="entry name" value="CILIA- AND FLAGELLA-ASSOCIATED PROTEIN 43-RELATED"/>
    <property type="match status" value="1"/>
</dbReference>
<dbReference type="EnsemblMetazoa" id="RPRC017794-RA">
    <property type="protein sequence ID" value="RPRC017794-PA"/>
    <property type="gene ID" value="RPRC017794"/>
</dbReference>
<feature type="region of interest" description="Disordered" evidence="10">
    <location>
        <begin position="1"/>
        <end position="32"/>
    </location>
</feature>
<feature type="region of interest" description="Disordered" evidence="10">
    <location>
        <begin position="2338"/>
        <end position="2360"/>
    </location>
</feature>
<organism evidence="11 12">
    <name type="scientific">Rhodnius prolixus</name>
    <name type="common">Triatomid bug</name>
    <dbReference type="NCBI Taxonomy" id="13249"/>
    <lineage>
        <taxon>Eukaryota</taxon>
        <taxon>Metazoa</taxon>
        <taxon>Ecdysozoa</taxon>
        <taxon>Arthropoda</taxon>
        <taxon>Hexapoda</taxon>
        <taxon>Insecta</taxon>
        <taxon>Pterygota</taxon>
        <taxon>Neoptera</taxon>
        <taxon>Paraneoptera</taxon>
        <taxon>Hemiptera</taxon>
        <taxon>Heteroptera</taxon>
        <taxon>Panheteroptera</taxon>
        <taxon>Cimicomorpha</taxon>
        <taxon>Reduviidae</taxon>
        <taxon>Triatominae</taxon>
        <taxon>Rhodnius</taxon>
    </lineage>
</organism>
<evidence type="ECO:0000313" key="12">
    <source>
        <dbReference type="Proteomes" id="UP000015103"/>
    </source>
</evidence>
<dbReference type="InterPro" id="IPR036322">
    <property type="entry name" value="WD40_repeat_dom_sf"/>
</dbReference>
<feature type="repeat" description="WD" evidence="8">
    <location>
        <begin position="990"/>
        <end position="1022"/>
    </location>
</feature>
<dbReference type="SUPFAM" id="SSF50978">
    <property type="entry name" value="WD40 repeat-like"/>
    <property type="match status" value="2"/>
</dbReference>
<evidence type="ECO:0000256" key="6">
    <source>
        <dbReference type="ARBA" id="ARBA00023212"/>
    </source>
</evidence>
<dbReference type="Pfam" id="PF00400">
    <property type="entry name" value="WD40"/>
    <property type="match status" value="3"/>
</dbReference>
<evidence type="ECO:0000256" key="3">
    <source>
        <dbReference type="ARBA" id="ARBA00022574"/>
    </source>
</evidence>
<evidence type="ECO:0000256" key="10">
    <source>
        <dbReference type="SAM" id="MobiDB-lite"/>
    </source>
</evidence>
<dbReference type="Proteomes" id="UP000015103">
    <property type="component" value="Unassembled WGS sequence"/>
</dbReference>
<dbReference type="GO" id="GO:0005930">
    <property type="term" value="C:axoneme"/>
    <property type="evidence" value="ECO:0007669"/>
    <property type="project" value="UniProtKB-SubCell"/>
</dbReference>
<dbReference type="PANTHER" id="PTHR14885:SF3">
    <property type="entry name" value="CILIA- AND FLAGELLA-ASSOCIATED PROTEIN 44"/>
    <property type="match status" value="1"/>
</dbReference>
<name>A0A905QX02_RHOPR</name>
<comment type="subcellular location">
    <subcellularLocation>
        <location evidence="1">Cytoplasm</location>
        <location evidence="1">Cytoskeleton</location>
        <location evidence="1">Cilium axoneme</location>
    </subcellularLocation>
</comment>
<keyword evidence="2" id="KW-0963">Cytoplasm</keyword>
<evidence type="ECO:0000256" key="2">
    <source>
        <dbReference type="ARBA" id="ARBA00022490"/>
    </source>
</evidence>
<feature type="region of interest" description="Disordered" evidence="10">
    <location>
        <begin position="716"/>
        <end position="743"/>
    </location>
</feature>
<dbReference type="SMART" id="SM00320">
    <property type="entry name" value="WD40"/>
    <property type="match status" value="4"/>
</dbReference>
<evidence type="ECO:0000256" key="1">
    <source>
        <dbReference type="ARBA" id="ARBA00004430"/>
    </source>
</evidence>
<evidence type="ECO:0000256" key="7">
    <source>
        <dbReference type="ARBA" id="ARBA00023273"/>
    </source>
</evidence>
<feature type="compositionally biased region" description="Basic and acidic residues" evidence="10">
    <location>
        <begin position="657"/>
        <end position="677"/>
    </location>
</feature>
<dbReference type="PROSITE" id="PS50082">
    <property type="entry name" value="WD_REPEATS_2"/>
    <property type="match status" value="2"/>
</dbReference>
<feature type="compositionally biased region" description="Acidic residues" evidence="10">
    <location>
        <begin position="2342"/>
        <end position="2354"/>
    </location>
</feature>
<dbReference type="InterPro" id="IPR001680">
    <property type="entry name" value="WD40_rpt"/>
</dbReference>
<feature type="coiled-coil region" evidence="9">
    <location>
        <begin position="2217"/>
        <end position="2244"/>
    </location>
</feature>
<evidence type="ECO:0000256" key="8">
    <source>
        <dbReference type="PROSITE-ProRule" id="PRU00221"/>
    </source>
</evidence>
<feature type="region of interest" description="Disordered" evidence="10">
    <location>
        <begin position="648"/>
        <end position="692"/>
    </location>
</feature>
<sequence length="2376" mass="277060">MEEEEEETTKSVISPKEISMKGEQTDSDEEQTDVMNEQVLFGEDSMYMGQKQIYLGEEEISTGEGGYKKVACGEEAVEEKDYIQKIKISLDLNELQKRMSILKSFLKNFKKDYEKYDQPYHPKLEELSISLEALEDKEAESELAGEEGEDVKDEEMMVLVEDMLDDDWLIKPKVLTPKQVQKLIKILKEIIAQIKSELGLLLEPSKATITSLGLCRGELGRKKREEFAKELEEERMMEEDGSLEDETIYFGDEKEAKDRKQTKKRLLKDYINAFFDDLMYKKLKHHRENSETDFGFDQNNEGNREAYVQDIFGETIPMDEVIRNELLRRIEVVKQKYGKDLYLDDQTETSEEEEYYVESKEEIFERKSAIEQEEIEEEESFKKASVEPEDRICERIFLSFEIEVVPPLKPFPYLSKNCSMNAKNFAIYHCFGFDPKKPYNLGEIDDVHLVFQSGNFVHFFNTDTRKIRSLPSIGGNAVGSIATNVKNKVIAVCEKGESPYIVVHQWPNYNIISVFESVFQEKEYIYSSLSSDGKLLCTQGSSPNNFVIVWSVSKNRLLATKKCNLYQVYKTEITSFSKHKAKIISCGIGFLIFWELAASYGSHKLYSRQIRKIPKKLSHLQTFALVPHLKVDKEEEEDTAMGMLTYKEDEEEEEKADEAHGAEPSKTEWAEPAKEVEASASNVDQKLDDDDEDVDYEEIGHEEEEIDYGENDEEAAVENAENMDEVPEEVAEKKQEEKEKKPKEELPILGDKVLTGTSEGNILIWHYNKMQCEITRRNELPMHEKGSIVFISFDPSNKNILTVGKDGYFRIWDYEVMYFESLTKSKEENRKLEMQESYEAKILDESGQPIEINYLIKKTTNLYFIQDPRGTIYSAILETSGENVMAHKIYETHAGAVTGIAPSPFHYYVAVITDIGEFIVYNSILKTLVLKKWFKIGCTAILWLPFELDFTGRVMVIGFNDGTLRVMFVAVRYKEEKVTDKECAVVTQVFKPHTAKITSIVLNHNSDIIASASHDGTVVIYETIPCQKHYVKLLAVHAVKIEGPVSYFCWKHSADVLAFLVSCTNGYFGEYILPNIKNYYRTTKPRYYLKVSKKGCYFKNVSHENKYFLPEKVRARVNKKMYYKRYLLRVEYEEMPNNNDEANFSDDSDYPIVPPEQPVSLYFAKYLSDEIVWVSAEKSHCGLFFEYILGQDEPSNITPICDAEDVPITCFLNLFDDRYMALGLQNGRVRVVKLNPQNWSDLSDYIEIPAHDPFNSHINQLCVSHDFKMLYSCGMDGNVIVYNLNFSKVNYAKYVAIPKSIVPPVLFIDRDIPPETPCIQKSKAEKVRAEQKAAKVEEIKEKIDEIRVQFEDLKKLNETLPPEERFTSDFFVLPSIKAELEKMKQSRIEEVTKKYNHQFYKVKTLLKNMKKYFSQDLQTHLVYLIGVKSKLKVTTYRTCKFDEFFLNIEKEVTEAVAEENRIHETFTKQIEKKMFFESKKNPLPKVSYQKKDTKLDALDTFLLENIEFVKQLGKEKRKYFEKLYVSRHRMLFLKRQLAEFYDHPQGDIMDFIFREVDEEVEKELNLKRIKSCMKTNPSSDRLMYALIKCLRYIYNLKEDFNKEVLKVRDFKLQIVYDYYLGKRDMLYISREMKLPEGLENLKQPPFDRFLEFPESYCEGHPAKFLPESTVPPIPEAWNLEYEFIYGDEDPSIFICDDFPDDISLLRKRGLNMSQITKRIDRLKRFRSRLSEIASIDANLMIYDQLLEKVAYKKFCVDEKITQLTFIASSLYQELFIIRFYSILEDDINNKKESFIIRKCIYNLKIFALHNKRAAIDEAISESKKKLAAIELKAMEVIPPSNSLEHESIKFKFFTRSTKLCEDHGLSCSSFGEDSIGDESCDEGENKEKAKVNLYETMYKLRTKRNIERAAIHKAYNARKQLTEVLQFYTNRRIKCEVIIAMFVFQYLKLKDEKESQLKKMNIIFIVRPCELQCFDPKTNEVVSNVMFTTIDSVKKHEKTALDMGLEMDLAKKELRGMFSELRTMMAEIKQICEKKELLKSELKKSMLARFGREIDLRDLIDNTLKGMVLDEKERNEVFVSPYQVKVSQLQKKSREVRKEFLESIRENTCKTHIVCSVLEEKNKAFEYSLKPVLKSRFKRGYLEGELASLKEAIEVQEARRANILEAIDNLKNKGEFKELDSYETLLKKVRKKKKTCLPQMFPPRNIGRDLFVNKPESASVEEEKEILEQIAESLEVRSEELFEAAKKEEALLLQEDNEMGEEIIGVESEEVISETEMVEHLQENEEIRGEHEIEIGPEEEAIDKHYIEEEDIFMNEEDEEAVAVESDFGPFEEITVKNVDEERPEEEEDEEEPLVYEGPTTEELVFEEELIQEFEE</sequence>
<dbReference type="Gene3D" id="2.130.10.10">
    <property type="entry name" value="YVTN repeat-like/Quinoprotein amine dehydrogenase"/>
    <property type="match status" value="4"/>
</dbReference>
<reference evidence="11" key="1">
    <citation type="submission" date="2022-10" db="UniProtKB">
        <authorList>
            <consortium name="EnsemblMetazoa"/>
        </authorList>
    </citation>
    <scope>IDENTIFICATION</scope>
</reference>
<dbReference type="InterPro" id="IPR015943">
    <property type="entry name" value="WD40/YVTN_repeat-like_dom_sf"/>
</dbReference>
<evidence type="ECO:0000256" key="4">
    <source>
        <dbReference type="ARBA" id="ARBA00022737"/>
    </source>
</evidence>
<keyword evidence="5 9" id="KW-0175">Coiled coil</keyword>
<dbReference type="EMBL" id="ACPB03007080">
    <property type="status" value="NOT_ANNOTATED_CDS"/>
    <property type="molecule type" value="Genomic_DNA"/>
</dbReference>
<keyword evidence="4" id="KW-0677">Repeat</keyword>
<feature type="compositionally biased region" description="Acidic residues" evidence="10">
    <location>
        <begin position="716"/>
        <end position="729"/>
    </location>
</feature>
<keyword evidence="12" id="KW-1185">Reference proteome</keyword>
<evidence type="ECO:0000256" key="5">
    <source>
        <dbReference type="ARBA" id="ARBA00023054"/>
    </source>
</evidence>
<protein>
    <submittedName>
        <fullName evidence="11">Uncharacterized protein</fullName>
    </submittedName>
</protein>
<keyword evidence="6" id="KW-0206">Cytoskeleton</keyword>
<feature type="repeat" description="WD" evidence="8">
    <location>
        <begin position="781"/>
        <end position="815"/>
    </location>
</feature>
<proteinExistence type="predicted"/>
<evidence type="ECO:0000256" key="9">
    <source>
        <dbReference type="SAM" id="Coils"/>
    </source>
</evidence>